<proteinExistence type="predicted"/>
<keyword evidence="1" id="KW-0472">Membrane</keyword>
<dbReference type="Proteomes" id="UP001610563">
    <property type="component" value="Unassembled WGS sequence"/>
</dbReference>
<reference evidence="2 3" key="1">
    <citation type="submission" date="2024-07" db="EMBL/GenBank/DDBJ databases">
        <title>Section-level genome sequencing and comparative genomics of Aspergillus sections Usti and Cavernicolus.</title>
        <authorList>
            <consortium name="Lawrence Berkeley National Laboratory"/>
            <person name="Nybo J.L."/>
            <person name="Vesth T.C."/>
            <person name="Theobald S."/>
            <person name="Frisvad J.C."/>
            <person name="Larsen T.O."/>
            <person name="Kjaerboelling I."/>
            <person name="Rothschild-Mancinelli K."/>
            <person name="Lyhne E.K."/>
            <person name="Kogle M.E."/>
            <person name="Barry K."/>
            <person name="Clum A."/>
            <person name="Na H."/>
            <person name="Ledsgaard L."/>
            <person name="Lin J."/>
            <person name="Lipzen A."/>
            <person name="Kuo A."/>
            <person name="Riley R."/>
            <person name="Mondo S."/>
            <person name="Labutti K."/>
            <person name="Haridas S."/>
            <person name="Pangalinan J."/>
            <person name="Salamov A.A."/>
            <person name="Simmons B.A."/>
            <person name="Magnuson J.K."/>
            <person name="Chen J."/>
            <person name="Drula E."/>
            <person name="Henrissat B."/>
            <person name="Wiebenga A."/>
            <person name="Lubbers R.J."/>
            <person name="Gomes A.C."/>
            <person name="Makela M.R."/>
            <person name="Stajich J."/>
            <person name="Grigoriev I.V."/>
            <person name="Mortensen U.H."/>
            <person name="De Vries R.P."/>
            <person name="Baker S.E."/>
            <person name="Andersen M.R."/>
        </authorList>
    </citation>
    <scope>NUCLEOTIDE SEQUENCE [LARGE SCALE GENOMIC DNA]</scope>
    <source>
        <strain evidence="2 3">CBS 209.92</strain>
    </source>
</reference>
<keyword evidence="3" id="KW-1185">Reference proteome</keyword>
<evidence type="ECO:0000313" key="3">
    <source>
        <dbReference type="Proteomes" id="UP001610563"/>
    </source>
</evidence>
<name>A0ABR4GKP9_9EURO</name>
<sequence length="136" mass="14444">MVPPTPRVAAPATPPTVLETPPTVLPSVEVTNLAAPVTPLSESSDQVLLGILVGCGLVLAWFGFGLGFGGEVGMYVKYYGAQTGGCRLIYLVGRLLVNISPLTSSAHDNWKRAVRRANNSRDSKYSSEVICRAMNP</sequence>
<evidence type="ECO:0000313" key="2">
    <source>
        <dbReference type="EMBL" id="KAL2799640.1"/>
    </source>
</evidence>
<comment type="caution">
    <text evidence="2">The sequence shown here is derived from an EMBL/GenBank/DDBJ whole genome shotgun (WGS) entry which is preliminary data.</text>
</comment>
<dbReference type="EMBL" id="JBFTWV010000007">
    <property type="protein sequence ID" value="KAL2799640.1"/>
    <property type="molecule type" value="Genomic_DNA"/>
</dbReference>
<keyword evidence="1" id="KW-0812">Transmembrane</keyword>
<feature type="transmembrane region" description="Helical" evidence="1">
    <location>
        <begin position="47"/>
        <end position="68"/>
    </location>
</feature>
<protein>
    <submittedName>
        <fullName evidence="2">Uncharacterized protein</fullName>
    </submittedName>
</protein>
<accession>A0ABR4GKP9</accession>
<gene>
    <name evidence="2" type="ORF">BJX66DRAFT_244460</name>
</gene>
<evidence type="ECO:0000256" key="1">
    <source>
        <dbReference type="SAM" id="Phobius"/>
    </source>
</evidence>
<keyword evidence="1" id="KW-1133">Transmembrane helix</keyword>
<organism evidence="2 3">
    <name type="scientific">Aspergillus keveii</name>
    <dbReference type="NCBI Taxonomy" id="714993"/>
    <lineage>
        <taxon>Eukaryota</taxon>
        <taxon>Fungi</taxon>
        <taxon>Dikarya</taxon>
        <taxon>Ascomycota</taxon>
        <taxon>Pezizomycotina</taxon>
        <taxon>Eurotiomycetes</taxon>
        <taxon>Eurotiomycetidae</taxon>
        <taxon>Eurotiales</taxon>
        <taxon>Aspergillaceae</taxon>
        <taxon>Aspergillus</taxon>
        <taxon>Aspergillus subgen. Nidulantes</taxon>
    </lineage>
</organism>